<dbReference type="EMBL" id="JAPNUD010000002">
    <property type="protein sequence ID" value="MDA0639278.1"/>
    <property type="molecule type" value="Genomic_DNA"/>
</dbReference>
<sequence length="96" mass="10810">MSRRREHGPVVPVLLDADLPAWLVLGYRELHHVTGQSGLFGRDPRRWNLREHVPPDWPSLPYVLHHSRRWCAARAKNGGGAAAPSATRWTRSTASS</sequence>
<feature type="region of interest" description="Disordered" evidence="1">
    <location>
        <begin position="77"/>
        <end position="96"/>
    </location>
</feature>
<evidence type="ECO:0000256" key="1">
    <source>
        <dbReference type="SAM" id="MobiDB-lite"/>
    </source>
</evidence>
<dbReference type="Proteomes" id="UP001212498">
    <property type="component" value="Unassembled WGS sequence"/>
</dbReference>
<accession>A0ABT4SPV6</accession>
<evidence type="ECO:0000313" key="3">
    <source>
        <dbReference type="Proteomes" id="UP001212498"/>
    </source>
</evidence>
<comment type="caution">
    <text evidence="2">The sequence shown here is derived from an EMBL/GenBank/DDBJ whole genome shotgun (WGS) entry which is preliminary data.</text>
</comment>
<protein>
    <submittedName>
        <fullName evidence="2">Uncharacterized protein</fullName>
    </submittedName>
</protein>
<reference evidence="2 3" key="1">
    <citation type="submission" date="2022-11" db="EMBL/GenBank/DDBJ databases">
        <title>Nonomuraea corallina sp. nov., a new species of the genus Nonomuraea isolated from sea side sediment in Thai sea.</title>
        <authorList>
            <person name="Ngamcharungchit C."/>
            <person name="Matsumoto A."/>
            <person name="Suriyachadkun C."/>
            <person name="Panbangred W."/>
            <person name="Inahashi Y."/>
            <person name="Intra B."/>
        </authorList>
    </citation>
    <scope>NUCLEOTIDE SEQUENCE [LARGE SCALE GENOMIC DNA]</scope>
    <source>
        <strain evidence="2 3">DSM 43553</strain>
    </source>
</reference>
<evidence type="ECO:0000313" key="2">
    <source>
        <dbReference type="EMBL" id="MDA0639278.1"/>
    </source>
</evidence>
<dbReference type="SUPFAM" id="SSF48264">
    <property type="entry name" value="Cytochrome P450"/>
    <property type="match status" value="1"/>
</dbReference>
<proteinExistence type="predicted"/>
<dbReference type="InterPro" id="IPR036396">
    <property type="entry name" value="Cyt_P450_sf"/>
</dbReference>
<gene>
    <name evidence="2" type="ORF">OUY24_01445</name>
</gene>
<name>A0ABT4SPV6_9ACTN</name>
<dbReference type="RefSeq" id="WP_271274828.1">
    <property type="nucleotide sequence ID" value="NZ_BAABFD010000006.1"/>
</dbReference>
<keyword evidence="3" id="KW-1185">Reference proteome</keyword>
<organism evidence="2 3">
    <name type="scientific">Nonomuraea ferruginea</name>
    <dbReference type="NCBI Taxonomy" id="46174"/>
    <lineage>
        <taxon>Bacteria</taxon>
        <taxon>Bacillati</taxon>
        <taxon>Actinomycetota</taxon>
        <taxon>Actinomycetes</taxon>
        <taxon>Streptosporangiales</taxon>
        <taxon>Streptosporangiaceae</taxon>
        <taxon>Nonomuraea</taxon>
    </lineage>
</organism>